<reference evidence="1 2" key="1">
    <citation type="submission" date="2008-05" db="EMBL/GenBank/DDBJ databases">
        <title>Complete sequence of chromosome of Geobacter lovleyi SZ.</title>
        <authorList>
            <consortium name="US DOE Joint Genome Institute"/>
            <person name="Lucas S."/>
            <person name="Copeland A."/>
            <person name="Lapidus A."/>
            <person name="Glavina del Rio T."/>
            <person name="Dalin E."/>
            <person name="Tice H."/>
            <person name="Bruce D."/>
            <person name="Goodwin L."/>
            <person name="Pitluck S."/>
            <person name="Chertkov O."/>
            <person name="Meincke L."/>
            <person name="Brettin T."/>
            <person name="Detter J.C."/>
            <person name="Han C."/>
            <person name="Tapia R."/>
            <person name="Kuske C.R."/>
            <person name="Schmutz J."/>
            <person name="Larimer F."/>
            <person name="Land M."/>
            <person name="Hauser L."/>
            <person name="Kyrpides N."/>
            <person name="Mikhailova N."/>
            <person name="Sung Y."/>
            <person name="Fletcher K.E."/>
            <person name="Ritalahti K.M."/>
            <person name="Loeffler F.E."/>
            <person name="Richardson P."/>
        </authorList>
    </citation>
    <scope>NUCLEOTIDE SEQUENCE [LARGE SCALE GENOMIC DNA]</scope>
    <source>
        <strain evidence="2">ATCC BAA-1151 / DSM 17278 / SZ</strain>
    </source>
</reference>
<dbReference type="HOGENOM" id="CLU_456172_0_0_7"/>
<dbReference type="OrthoDB" id="5620376at2"/>
<dbReference type="KEGG" id="glo:Glov_2337"/>
<dbReference type="RefSeq" id="WP_012470386.1">
    <property type="nucleotide sequence ID" value="NC_010814.1"/>
</dbReference>
<dbReference type="STRING" id="398767.Glov_2337"/>
<evidence type="ECO:0000313" key="1">
    <source>
        <dbReference type="EMBL" id="ACD96053.1"/>
    </source>
</evidence>
<dbReference type="AlphaFoldDB" id="B3E566"/>
<dbReference type="EMBL" id="CP001089">
    <property type="protein sequence ID" value="ACD96053.1"/>
    <property type="molecule type" value="Genomic_DNA"/>
</dbReference>
<dbReference type="eggNOG" id="ENOG502ZYPA">
    <property type="taxonomic scope" value="Bacteria"/>
</dbReference>
<sequence>MLSHDEIQALLGSDVPITAASHMEAPQTAPASTITLSSGTGYRQAFALPTTKLREDGICFDTRVSGRMLWLELESGAVWGIFFRSNGSFLSYCDLGRICQRLDEARFEQARKVLSHLAVMFGWISAGDAGDFKQICSEIAEDIVKETIHADRGWNHQYLLTDASVRSLSQPYISQFQEGLVSFAASLDQERLQLVHLDPTAGLFFFQHYNYLLHPLEKVCRNRRQALQAYPLLISTFCAEEPEHMARRLQHGVDLGNPLPTAVADYFRCSKTVAKFLTEKDLDLIGNQWLCHLNKLPKILDLIRPDFWPRTAEDWECFNEWVLPIYDSLDEKWNRKRSPILQSGLNDLVKEGYQRIPARLEKYNITMTDISNLHDFEKAYHEWAVQVDMPASDATAALQQVSILRITALSRHWHQWQIQVLDESLAEGSLDDREHWPSFIDSPWPYNDLMVVPLTTPWHLKDEGSKMQHCVGGYTSSCLFYGSHIFSIRDRASGQSLSTFEIRLSDDVADPDPFYLMQHQGPHNNDPSEKCTAVLEAFLRHLTVSVSSERLREIRWQQYNRRENSDEYHRMIESPAWSRRMIDGFRELLQECPVLLGT</sequence>
<keyword evidence="2" id="KW-1185">Reference proteome</keyword>
<dbReference type="InterPro" id="IPR025586">
    <property type="entry name" value="PcfJ"/>
</dbReference>
<dbReference type="Pfam" id="PF14284">
    <property type="entry name" value="PcfJ"/>
    <property type="match status" value="1"/>
</dbReference>
<dbReference type="Proteomes" id="UP000002420">
    <property type="component" value="Chromosome"/>
</dbReference>
<accession>B3E566</accession>
<proteinExistence type="predicted"/>
<name>B3E566_TRIL1</name>
<organism evidence="1 2">
    <name type="scientific">Trichlorobacter lovleyi (strain ATCC BAA-1151 / DSM 17278 / SZ)</name>
    <name type="common">Geobacter lovleyi</name>
    <dbReference type="NCBI Taxonomy" id="398767"/>
    <lineage>
        <taxon>Bacteria</taxon>
        <taxon>Pseudomonadati</taxon>
        <taxon>Thermodesulfobacteriota</taxon>
        <taxon>Desulfuromonadia</taxon>
        <taxon>Geobacterales</taxon>
        <taxon>Geobacteraceae</taxon>
        <taxon>Trichlorobacter</taxon>
    </lineage>
</organism>
<protein>
    <submittedName>
        <fullName evidence="1">Uncharacterized protein</fullName>
    </submittedName>
</protein>
<evidence type="ECO:0000313" key="2">
    <source>
        <dbReference type="Proteomes" id="UP000002420"/>
    </source>
</evidence>
<gene>
    <name evidence="1" type="ordered locus">Glov_2337</name>
</gene>